<proteinExistence type="predicted"/>
<feature type="transmembrane region" description="Helical" evidence="8">
    <location>
        <begin position="257"/>
        <end position="279"/>
    </location>
</feature>
<dbReference type="PRINTS" id="PR00237">
    <property type="entry name" value="GPCRRHODOPSN"/>
</dbReference>
<protein>
    <recommendedName>
        <fullName evidence="9">G-protein coupled receptors family 1 profile domain-containing protein</fullName>
    </recommendedName>
</protein>
<dbReference type="Pfam" id="PF00001">
    <property type="entry name" value="7tm_1"/>
    <property type="match status" value="1"/>
</dbReference>
<organism evidence="10 11">
    <name type="scientific">Lymnaea stagnalis</name>
    <name type="common">Great pond snail</name>
    <name type="synonym">Helix stagnalis</name>
    <dbReference type="NCBI Taxonomy" id="6523"/>
    <lineage>
        <taxon>Eukaryota</taxon>
        <taxon>Metazoa</taxon>
        <taxon>Spiralia</taxon>
        <taxon>Lophotrochozoa</taxon>
        <taxon>Mollusca</taxon>
        <taxon>Gastropoda</taxon>
        <taxon>Heterobranchia</taxon>
        <taxon>Euthyneura</taxon>
        <taxon>Panpulmonata</taxon>
        <taxon>Hygrophila</taxon>
        <taxon>Lymnaeoidea</taxon>
        <taxon>Lymnaeidae</taxon>
        <taxon>Lymnaea</taxon>
    </lineage>
</organism>
<reference evidence="10 11" key="1">
    <citation type="submission" date="2024-04" db="EMBL/GenBank/DDBJ databases">
        <authorList>
            <consortium name="Genoscope - CEA"/>
            <person name="William W."/>
        </authorList>
    </citation>
    <scope>NUCLEOTIDE SEQUENCE [LARGE SCALE GENOMIC DNA]</scope>
</reference>
<sequence>FGLVGNILNAVVLSSPKFKDTTSFLLLSLSVVDFFVSATHLVFRMPNILLYFNPRLSYTFYCFYLAYVYMWNQIFLFVSIFYVSLVAVERMIAVCFPFHVARLVTRFRVRVITVLGFIFYAAINSPFLNMLYTSTYHDGNNVPYTRVSYTDFYLKHWDQLLYYRLIVTALFIYALPMILIIGSTVMITSTMALSWKNLNKLSNTNSSKRLKEMKSTKTALYVCLSMMIFILIPSSIFGMLSWIREDLFPTYRKRTTIIYYVMTNVFQFNSFVNFIIYVATSPKFSRQFKYLF</sequence>
<keyword evidence="11" id="KW-1185">Reference proteome</keyword>
<keyword evidence="2 8" id="KW-0812">Transmembrane</keyword>
<dbReference type="EMBL" id="CAXITT010000043">
    <property type="protein sequence ID" value="CAL1529141.1"/>
    <property type="molecule type" value="Genomic_DNA"/>
</dbReference>
<evidence type="ECO:0000313" key="10">
    <source>
        <dbReference type="EMBL" id="CAL1529141.1"/>
    </source>
</evidence>
<evidence type="ECO:0000256" key="8">
    <source>
        <dbReference type="SAM" id="Phobius"/>
    </source>
</evidence>
<evidence type="ECO:0000256" key="2">
    <source>
        <dbReference type="ARBA" id="ARBA00022692"/>
    </source>
</evidence>
<dbReference type="PANTHER" id="PTHR24243">
    <property type="entry name" value="G-PROTEIN COUPLED RECEPTOR"/>
    <property type="match status" value="1"/>
</dbReference>
<dbReference type="PANTHER" id="PTHR24243:SF208">
    <property type="entry name" value="PYROKININ-1 RECEPTOR"/>
    <property type="match status" value="1"/>
</dbReference>
<keyword evidence="4" id="KW-0297">G-protein coupled receptor</keyword>
<dbReference type="Proteomes" id="UP001497497">
    <property type="component" value="Unassembled WGS sequence"/>
</dbReference>
<keyword evidence="3 8" id="KW-1133">Transmembrane helix</keyword>
<evidence type="ECO:0000259" key="9">
    <source>
        <dbReference type="PROSITE" id="PS50262"/>
    </source>
</evidence>
<feature type="non-terminal residue" evidence="10">
    <location>
        <position position="1"/>
    </location>
</feature>
<dbReference type="GO" id="GO:0005886">
    <property type="term" value="C:plasma membrane"/>
    <property type="evidence" value="ECO:0007669"/>
    <property type="project" value="TreeGrafter"/>
</dbReference>
<dbReference type="InterPro" id="IPR000276">
    <property type="entry name" value="GPCR_Rhodpsn"/>
</dbReference>
<evidence type="ECO:0000256" key="7">
    <source>
        <dbReference type="ARBA" id="ARBA00023224"/>
    </source>
</evidence>
<evidence type="ECO:0000256" key="1">
    <source>
        <dbReference type="ARBA" id="ARBA00004141"/>
    </source>
</evidence>
<feature type="non-terminal residue" evidence="10">
    <location>
        <position position="292"/>
    </location>
</feature>
<evidence type="ECO:0000256" key="5">
    <source>
        <dbReference type="ARBA" id="ARBA00023136"/>
    </source>
</evidence>
<name>A0AAV2H607_LYMST</name>
<comment type="subcellular location">
    <subcellularLocation>
        <location evidence="1">Membrane</location>
        <topology evidence="1">Multi-pass membrane protein</topology>
    </subcellularLocation>
</comment>
<feature type="transmembrane region" description="Helical" evidence="8">
    <location>
        <begin position="109"/>
        <end position="128"/>
    </location>
</feature>
<evidence type="ECO:0000256" key="4">
    <source>
        <dbReference type="ARBA" id="ARBA00023040"/>
    </source>
</evidence>
<dbReference type="AlphaFoldDB" id="A0AAV2H607"/>
<gene>
    <name evidence="10" type="ORF">GSLYS_00003296001</name>
</gene>
<feature type="transmembrane region" description="Helical" evidence="8">
    <location>
        <begin position="63"/>
        <end position="88"/>
    </location>
</feature>
<feature type="transmembrane region" description="Helical" evidence="8">
    <location>
        <begin position="24"/>
        <end position="43"/>
    </location>
</feature>
<dbReference type="Gene3D" id="1.20.1070.10">
    <property type="entry name" value="Rhodopsin 7-helix transmembrane proteins"/>
    <property type="match status" value="1"/>
</dbReference>
<keyword evidence="6" id="KW-0675">Receptor</keyword>
<dbReference type="PROSITE" id="PS50262">
    <property type="entry name" value="G_PROTEIN_RECEP_F1_2"/>
    <property type="match status" value="1"/>
</dbReference>
<feature type="transmembrane region" description="Helical" evidence="8">
    <location>
        <begin position="161"/>
        <end position="187"/>
    </location>
</feature>
<dbReference type="SUPFAM" id="SSF81321">
    <property type="entry name" value="Family A G protein-coupled receptor-like"/>
    <property type="match status" value="1"/>
</dbReference>
<evidence type="ECO:0000256" key="6">
    <source>
        <dbReference type="ARBA" id="ARBA00023170"/>
    </source>
</evidence>
<dbReference type="GO" id="GO:0004930">
    <property type="term" value="F:G protein-coupled receptor activity"/>
    <property type="evidence" value="ECO:0007669"/>
    <property type="project" value="UniProtKB-KW"/>
</dbReference>
<dbReference type="InterPro" id="IPR017452">
    <property type="entry name" value="GPCR_Rhodpsn_7TM"/>
</dbReference>
<feature type="transmembrane region" description="Helical" evidence="8">
    <location>
        <begin position="218"/>
        <end position="237"/>
    </location>
</feature>
<comment type="caution">
    <text evidence="10">The sequence shown here is derived from an EMBL/GenBank/DDBJ whole genome shotgun (WGS) entry which is preliminary data.</text>
</comment>
<evidence type="ECO:0000256" key="3">
    <source>
        <dbReference type="ARBA" id="ARBA00022989"/>
    </source>
</evidence>
<keyword evidence="5 8" id="KW-0472">Membrane</keyword>
<keyword evidence="7" id="KW-0807">Transducer</keyword>
<evidence type="ECO:0000313" key="11">
    <source>
        <dbReference type="Proteomes" id="UP001497497"/>
    </source>
</evidence>
<accession>A0AAV2H607</accession>
<feature type="domain" description="G-protein coupled receptors family 1 profile" evidence="9">
    <location>
        <begin position="5"/>
        <end position="277"/>
    </location>
</feature>